<dbReference type="PANTHER" id="PTHR12957:SF23">
    <property type="entry name" value="INTEGRATOR COMPLEX SUBUNIT 6"/>
    <property type="match status" value="1"/>
</dbReference>
<reference evidence="2" key="2">
    <citation type="submission" date="2025-08" db="UniProtKB">
        <authorList>
            <consortium name="Ensembl"/>
        </authorList>
    </citation>
    <scope>IDENTIFICATION</scope>
</reference>
<proteinExistence type="predicted"/>
<dbReference type="Pfam" id="PF25462">
    <property type="entry name" value="Beta-barrel_INTS6"/>
    <property type="match status" value="1"/>
</dbReference>
<dbReference type="GO" id="GO:0032039">
    <property type="term" value="C:integrator complex"/>
    <property type="evidence" value="ECO:0007669"/>
    <property type="project" value="TreeGrafter"/>
</dbReference>
<name>A0A4W5LXL7_9TELE</name>
<dbReference type="Proteomes" id="UP000314982">
    <property type="component" value="Unassembled WGS sequence"/>
</dbReference>
<dbReference type="Ensembl" id="ENSHHUT00000031937.1">
    <property type="protein sequence ID" value="ENSHHUP00000030663.1"/>
    <property type="gene ID" value="ENSHHUG00000019525.1"/>
</dbReference>
<dbReference type="GeneTree" id="ENSGT00390000016655"/>
<reference evidence="2" key="3">
    <citation type="submission" date="2025-09" db="UniProtKB">
        <authorList>
            <consortium name="Ensembl"/>
        </authorList>
    </citation>
    <scope>IDENTIFICATION</scope>
</reference>
<dbReference type="GO" id="GO:0034472">
    <property type="term" value="P:snRNA 3'-end processing"/>
    <property type="evidence" value="ECO:0007669"/>
    <property type="project" value="TreeGrafter"/>
</dbReference>
<evidence type="ECO:0000313" key="3">
    <source>
        <dbReference type="Proteomes" id="UP000314982"/>
    </source>
</evidence>
<evidence type="ECO:0000259" key="1">
    <source>
        <dbReference type="Pfam" id="PF25462"/>
    </source>
</evidence>
<dbReference type="InterPro" id="IPR051113">
    <property type="entry name" value="Integrator_subunit6"/>
</dbReference>
<evidence type="ECO:0000313" key="2">
    <source>
        <dbReference type="Ensembl" id="ENSHHUP00000030663.1"/>
    </source>
</evidence>
<keyword evidence="3" id="KW-1185">Reference proteome</keyword>
<protein>
    <recommendedName>
        <fullName evidence="1">Integrator complex subunit 6-like beta-barrel domain-containing protein</fullName>
    </recommendedName>
</protein>
<reference evidence="3" key="1">
    <citation type="submission" date="2018-06" db="EMBL/GenBank/DDBJ databases">
        <title>Genome assembly of Danube salmon.</title>
        <authorList>
            <person name="Macqueen D.J."/>
            <person name="Gundappa M.K."/>
        </authorList>
    </citation>
    <scope>NUCLEOTIDE SEQUENCE [LARGE SCALE GENOMIC DNA]</scope>
</reference>
<dbReference type="AlphaFoldDB" id="A0A4W5LXL7"/>
<dbReference type="PANTHER" id="PTHR12957">
    <property type="entry name" value="DEAD/H BOX POLYPEPTIDE 26/DICE1-RELATED"/>
    <property type="match status" value="1"/>
</dbReference>
<feature type="domain" description="Integrator complex subunit 6-like beta-barrel" evidence="1">
    <location>
        <begin position="41"/>
        <end position="163"/>
    </location>
</feature>
<organism evidence="2 3">
    <name type="scientific">Hucho hucho</name>
    <name type="common">huchen</name>
    <dbReference type="NCBI Taxonomy" id="62062"/>
    <lineage>
        <taxon>Eukaryota</taxon>
        <taxon>Metazoa</taxon>
        <taxon>Chordata</taxon>
        <taxon>Craniata</taxon>
        <taxon>Vertebrata</taxon>
        <taxon>Euteleostomi</taxon>
        <taxon>Actinopterygii</taxon>
        <taxon>Neopterygii</taxon>
        <taxon>Teleostei</taxon>
        <taxon>Protacanthopterygii</taxon>
        <taxon>Salmoniformes</taxon>
        <taxon>Salmonidae</taxon>
        <taxon>Salmoninae</taxon>
        <taxon>Hucho</taxon>
    </lineage>
</organism>
<sequence>MLNQCLESLLQKIQSGVVINFEKTGPDPPPGEDEILKPGPQSWQCCHKLIYVRPNPKTGVPIGHWPIPEAFWPDTNSPTLVRECLCLTRAWLMSVHAGVFSLMFLSPFSQPPRSAHPHVRFSCLDSEPMVIDKVPFDKYELEPSPLTQYILERKSPHTCWQVHNVMYYTPSTTLHPQYYTTPPVLHYTPSTTLHPQYY</sequence>
<dbReference type="STRING" id="62062.ENSHHUP00000030663"/>
<accession>A0A4W5LXL7</accession>
<dbReference type="InterPro" id="IPR057413">
    <property type="entry name" value="Beta-barrel_INTS6"/>
</dbReference>